<evidence type="ECO:0000256" key="1">
    <source>
        <dbReference type="ARBA" id="ARBA00007169"/>
    </source>
</evidence>
<feature type="domain" description="Thioesterase TesA-like" evidence="3">
    <location>
        <begin position="18"/>
        <end position="235"/>
    </location>
</feature>
<dbReference type="SUPFAM" id="SSF53474">
    <property type="entry name" value="alpha/beta-Hydrolases"/>
    <property type="match status" value="1"/>
</dbReference>
<dbReference type="Gene3D" id="3.40.50.1820">
    <property type="entry name" value="alpha/beta hydrolase"/>
    <property type="match status" value="1"/>
</dbReference>
<organism evidence="4 5">
    <name type="scientific">Paenibacillus piri</name>
    <dbReference type="NCBI Taxonomy" id="2547395"/>
    <lineage>
        <taxon>Bacteria</taxon>
        <taxon>Bacillati</taxon>
        <taxon>Bacillota</taxon>
        <taxon>Bacilli</taxon>
        <taxon>Bacillales</taxon>
        <taxon>Paenibacillaceae</taxon>
        <taxon>Paenibacillus</taxon>
    </lineage>
</organism>
<evidence type="ECO:0000313" key="5">
    <source>
        <dbReference type="Proteomes" id="UP000295636"/>
    </source>
</evidence>
<dbReference type="GO" id="GO:0008610">
    <property type="term" value="P:lipid biosynthetic process"/>
    <property type="evidence" value="ECO:0007669"/>
    <property type="project" value="TreeGrafter"/>
</dbReference>
<sequence>MSRLIHQLSGSPADIKLVCFPFAGGYSAAFRPLKPLLQNDCDIFAAEPPGHGSNRMPLVESLETLADIYLEDLIPQLDKPLVLFGHSMGGLVAYRLAQKLEQRGISPEAVIISAVQPPHTRRKPLTHLDDGAFLDYVIGIGGIPAELVQAREVLEFFLPAMRADFKALETFEHTDHSLLQAPVHILNGEKDGPCMQDAEGWRRWTQRIRFHTFQGGHMFLLSEMERVAKTIQSILALETARKELIPL</sequence>
<dbReference type="Proteomes" id="UP000295636">
    <property type="component" value="Unassembled WGS sequence"/>
</dbReference>
<reference evidence="4 5" key="1">
    <citation type="submission" date="2019-03" db="EMBL/GenBank/DDBJ databases">
        <title>This is whole genome sequence of Paenibacillus sp MS74 strain.</title>
        <authorList>
            <person name="Trinh H.N."/>
        </authorList>
    </citation>
    <scope>NUCLEOTIDE SEQUENCE [LARGE SCALE GENOMIC DNA]</scope>
    <source>
        <strain evidence="4 5">MS74</strain>
    </source>
</reference>
<dbReference type="RefSeq" id="WP_133234744.1">
    <property type="nucleotide sequence ID" value="NZ_SMRT01000019.1"/>
</dbReference>
<comment type="caution">
    <text evidence="4">The sequence shown here is derived from an EMBL/GenBank/DDBJ whole genome shotgun (WGS) entry which is preliminary data.</text>
</comment>
<gene>
    <name evidence="4" type="ORF">E1757_28795</name>
</gene>
<dbReference type="SMART" id="SM00824">
    <property type="entry name" value="PKS_TE"/>
    <property type="match status" value="1"/>
</dbReference>
<dbReference type="PANTHER" id="PTHR11487">
    <property type="entry name" value="THIOESTERASE"/>
    <property type="match status" value="1"/>
</dbReference>
<dbReference type="PANTHER" id="PTHR11487:SF0">
    <property type="entry name" value="S-ACYL FATTY ACID SYNTHASE THIOESTERASE, MEDIUM CHAIN"/>
    <property type="match status" value="1"/>
</dbReference>
<evidence type="ECO:0000256" key="2">
    <source>
        <dbReference type="ARBA" id="ARBA00022801"/>
    </source>
</evidence>
<dbReference type="InterPro" id="IPR001031">
    <property type="entry name" value="Thioesterase"/>
</dbReference>
<keyword evidence="5" id="KW-1185">Reference proteome</keyword>
<dbReference type="InterPro" id="IPR012223">
    <property type="entry name" value="TEII"/>
</dbReference>
<name>A0A4R5KES1_9BACL</name>
<dbReference type="Pfam" id="PF00975">
    <property type="entry name" value="Thioesterase"/>
    <property type="match status" value="1"/>
</dbReference>
<dbReference type="GO" id="GO:0016787">
    <property type="term" value="F:hydrolase activity"/>
    <property type="evidence" value="ECO:0007669"/>
    <property type="project" value="UniProtKB-KW"/>
</dbReference>
<comment type="similarity">
    <text evidence="1">Belongs to the thioesterase family.</text>
</comment>
<dbReference type="InterPro" id="IPR020802">
    <property type="entry name" value="TesA-like"/>
</dbReference>
<proteinExistence type="inferred from homology"/>
<evidence type="ECO:0000259" key="3">
    <source>
        <dbReference type="SMART" id="SM00824"/>
    </source>
</evidence>
<dbReference type="AlphaFoldDB" id="A0A4R5KES1"/>
<dbReference type="OrthoDB" id="2213423at2"/>
<accession>A0A4R5KES1</accession>
<evidence type="ECO:0000313" key="4">
    <source>
        <dbReference type="EMBL" id="TDF92727.1"/>
    </source>
</evidence>
<keyword evidence="2" id="KW-0378">Hydrolase</keyword>
<protein>
    <submittedName>
        <fullName evidence="4">Thioesterase</fullName>
    </submittedName>
</protein>
<dbReference type="InterPro" id="IPR029058">
    <property type="entry name" value="AB_hydrolase_fold"/>
</dbReference>
<dbReference type="EMBL" id="SMRT01000019">
    <property type="protein sequence ID" value="TDF92727.1"/>
    <property type="molecule type" value="Genomic_DNA"/>
</dbReference>